<dbReference type="Proteomes" id="UP001519460">
    <property type="component" value="Unassembled WGS sequence"/>
</dbReference>
<reference evidence="2 3" key="1">
    <citation type="journal article" date="2023" name="Sci. Data">
        <title>Genome assembly of the Korean intertidal mud-creeper Batillaria attramentaria.</title>
        <authorList>
            <person name="Patra A.K."/>
            <person name="Ho P.T."/>
            <person name="Jun S."/>
            <person name="Lee S.J."/>
            <person name="Kim Y."/>
            <person name="Won Y.J."/>
        </authorList>
    </citation>
    <scope>NUCLEOTIDE SEQUENCE [LARGE SCALE GENOMIC DNA]</scope>
    <source>
        <strain evidence="2">Wonlab-2016</strain>
    </source>
</reference>
<proteinExistence type="predicted"/>
<dbReference type="EMBL" id="JACVVK020000086">
    <property type="protein sequence ID" value="KAK7494092.1"/>
    <property type="molecule type" value="Genomic_DNA"/>
</dbReference>
<protein>
    <recommendedName>
        <fullName evidence="4">G-protein coupled receptors family 1 profile domain-containing protein</fullName>
    </recommendedName>
</protein>
<feature type="transmembrane region" description="Helical" evidence="1">
    <location>
        <begin position="108"/>
        <end position="129"/>
    </location>
</feature>
<accession>A0ABD0L427</accession>
<organism evidence="2 3">
    <name type="scientific">Batillaria attramentaria</name>
    <dbReference type="NCBI Taxonomy" id="370345"/>
    <lineage>
        <taxon>Eukaryota</taxon>
        <taxon>Metazoa</taxon>
        <taxon>Spiralia</taxon>
        <taxon>Lophotrochozoa</taxon>
        <taxon>Mollusca</taxon>
        <taxon>Gastropoda</taxon>
        <taxon>Caenogastropoda</taxon>
        <taxon>Sorbeoconcha</taxon>
        <taxon>Cerithioidea</taxon>
        <taxon>Batillariidae</taxon>
        <taxon>Batillaria</taxon>
    </lineage>
</organism>
<evidence type="ECO:0000256" key="1">
    <source>
        <dbReference type="SAM" id="Phobius"/>
    </source>
</evidence>
<keyword evidence="1" id="KW-1133">Transmembrane helix</keyword>
<keyword evidence="3" id="KW-1185">Reference proteome</keyword>
<evidence type="ECO:0008006" key="4">
    <source>
        <dbReference type="Google" id="ProtNLM"/>
    </source>
</evidence>
<gene>
    <name evidence="2" type="ORF">BaRGS_00014565</name>
</gene>
<evidence type="ECO:0000313" key="2">
    <source>
        <dbReference type="EMBL" id="KAK7494092.1"/>
    </source>
</evidence>
<sequence>MIETDNVSTILGVIRTDVTTTGISLNDVTTVVNDVTTHAVNLHGSNNHDVTVTDVTINDVISRVTQLWGNSTKWDADIVEDYKGNFSSLPIDPITLETQQLVSKFHTVLLIILVLIAIPANCINMVAFFRQGLKERINLCLFILSLDDLLSVMYCGVHKLDAIMAALSGVPQKLLVDKLLYDYYLVLFYSFIYLST</sequence>
<evidence type="ECO:0000313" key="3">
    <source>
        <dbReference type="Proteomes" id="UP001519460"/>
    </source>
</evidence>
<name>A0ABD0L427_9CAEN</name>
<comment type="caution">
    <text evidence="2">The sequence shown here is derived from an EMBL/GenBank/DDBJ whole genome shotgun (WGS) entry which is preliminary data.</text>
</comment>
<feature type="non-terminal residue" evidence="2">
    <location>
        <position position="196"/>
    </location>
</feature>
<dbReference type="AlphaFoldDB" id="A0ABD0L427"/>
<keyword evidence="1" id="KW-0812">Transmembrane</keyword>
<keyword evidence="1" id="KW-0472">Membrane</keyword>